<dbReference type="CDD" id="cd20071">
    <property type="entry name" value="SET_SMYD"/>
    <property type="match status" value="1"/>
</dbReference>
<dbReference type="EMBL" id="WNWQ01000080">
    <property type="protein sequence ID" value="KAE9980158.1"/>
    <property type="molecule type" value="Genomic_DNA"/>
</dbReference>
<comment type="caution">
    <text evidence="9">The sequence shown here is derived from an EMBL/GenBank/DDBJ whole genome shotgun (WGS) entry which is preliminary data.</text>
</comment>
<reference evidence="9 11" key="1">
    <citation type="submission" date="2019-07" db="EMBL/GenBank/DDBJ databases">
        <title>Venturia inaequalis Genome Resource.</title>
        <authorList>
            <person name="Lichtner F.J."/>
        </authorList>
    </citation>
    <scope>NUCLEOTIDE SEQUENCE [LARGE SCALE GENOMIC DNA]</scope>
    <source>
        <strain evidence="7 10">120213</strain>
        <strain evidence="8">Bline_iso_100314</strain>
        <strain evidence="9 11">DMI_063113</strain>
    </source>
</reference>
<proteinExistence type="predicted"/>
<dbReference type="SMART" id="SM00317">
    <property type="entry name" value="SET"/>
    <property type="match status" value="1"/>
</dbReference>
<dbReference type="PROSITE" id="PS50865">
    <property type="entry name" value="ZF_MYND_2"/>
    <property type="match status" value="1"/>
</dbReference>
<keyword evidence="2 4" id="KW-0863">Zinc-finger</keyword>
<evidence type="ECO:0000256" key="4">
    <source>
        <dbReference type="PROSITE-ProRule" id="PRU00134"/>
    </source>
</evidence>
<dbReference type="AlphaFoldDB" id="A0A8H3ZC73"/>
<sequence>MEYPRGSLADIRDSNIDGKGLFANRDIPAGALIFDAGRTQLGILDNSRLEDTCWNCFRSNTESPLVGLPTVTELKTCSGCKRGRFCSQECQRESWKRLHKYECKKWIQDMIAFTKDQSSAVSILVRAVLELSARQMERSPGFESMRDIVDYRLPTGQELTLAIDRIGGPIAAKLLEFIEQKRITEVLSHVGGDRDNWNHVVMADVIIVQTNHLPLRNSAFESIGWFVNPWTARINHSCDPNAFVINNGANIEIRSLRPIKDNEEVFISYLDDATSDPMGIRQTRLLSEYYFECRCSKCERGPSSAPEEPPQSDDARHNELRTQTPEALAIYDRAAALLHPPGICFPKAQDLFGNHELFTLLNIRFRELLELDFSSGVAQAKKNKLREDCLKFFHKSGKWSVIDQPVPALQHVLFRQYIRQPGTIHSAFYHGLHMYYDINPVLYPVSHDPRRLMHTFALLKVCEKYMANAIEGGQGKEYLPAINGRDFKPLSTRLIKECAKYASMAFGEDHEFTKEVSKIYTARGFQDPTEEAKKELEDAEKAYESSKPFYQRVVREKVDFHG</sequence>
<dbReference type="GO" id="GO:0005634">
    <property type="term" value="C:nucleus"/>
    <property type="evidence" value="ECO:0007669"/>
    <property type="project" value="TreeGrafter"/>
</dbReference>
<evidence type="ECO:0000256" key="1">
    <source>
        <dbReference type="ARBA" id="ARBA00022723"/>
    </source>
</evidence>
<dbReference type="SUPFAM" id="SSF144232">
    <property type="entry name" value="HIT/MYND zinc finger-like"/>
    <property type="match status" value="1"/>
</dbReference>
<evidence type="ECO:0008006" key="12">
    <source>
        <dbReference type="Google" id="ProtNLM"/>
    </source>
</evidence>
<keyword evidence="11" id="KW-1185">Reference proteome</keyword>
<gene>
    <name evidence="8" type="ORF">BLS_009051</name>
    <name evidence="9" type="ORF">EG327_000812</name>
    <name evidence="7" type="ORF">EG328_004533</name>
</gene>
<dbReference type="Proteomes" id="UP000433883">
    <property type="component" value="Unassembled WGS sequence"/>
</dbReference>
<dbReference type="InterPro" id="IPR050869">
    <property type="entry name" value="H3K4_H4K5_MeTrfase"/>
</dbReference>
<evidence type="ECO:0000256" key="2">
    <source>
        <dbReference type="ARBA" id="ARBA00022771"/>
    </source>
</evidence>
<dbReference type="Pfam" id="PF01753">
    <property type="entry name" value="zf-MYND"/>
    <property type="match status" value="1"/>
</dbReference>
<evidence type="ECO:0000259" key="5">
    <source>
        <dbReference type="PROSITE" id="PS50280"/>
    </source>
</evidence>
<dbReference type="SUPFAM" id="SSF82199">
    <property type="entry name" value="SET domain"/>
    <property type="match status" value="1"/>
</dbReference>
<dbReference type="OrthoDB" id="5945798at2759"/>
<keyword evidence="3" id="KW-0862">Zinc</keyword>
<dbReference type="InterPro" id="IPR002893">
    <property type="entry name" value="Znf_MYND"/>
</dbReference>
<evidence type="ECO:0000313" key="9">
    <source>
        <dbReference type="EMBL" id="KAE9990878.1"/>
    </source>
</evidence>
<dbReference type="CDD" id="cd08161">
    <property type="entry name" value="SET"/>
    <property type="match status" value="1"/>
</dbReference>
<evidence type="ECO:0000313" key="10">
    <source>
        <dbReference type="Proteomes" id="UP000447873"/>
    </source>
</evidence>
<dbReference type="Proteomes" id="UP000447873">
    <property type="component" value="Unassembled WGS sequence"/>
</dbReference>
<accession>A0A8H3ZC73</accession>
<dbReference type="Pfam" id="PF00856">
    <property type="entry name" value="SET"/>
    <property type="match status" value="1"/>
</dbReference>
<feature type="domain" description="SET" evidence="5">
    <location>
        <begin position="4"/>
        <end position="270"/>
    </location>
</feature>
<dbReference type="Gene3D" id="6.10.140.2220">
    <property type="match status" value="1"/>
</dbReference>
<feature type="domain" description="MYND-type" evidence="6">
    <location>
        <begin position="53"/>
        <end position="103"/>
    </location>
</feature>
<evidence type="ECO:0000256" key="3">
    <source>
        <dbReference type="ARBA" id="ARBA00022833"/>
    </source>
</evidence>
<dbReference type="Gene3D" id="1.10.220.160">
    <property type="match status" value="1"/>
</dbReference>
<dbReference type="PANTHER" id="PTHR12197:SF251">
    <property type="entry name" value="EG:BACR7C10.4 PROTEIN"/>
    <property type="match status" value="1"/>
</dbReference>
<dbReference type="PANTHER" id="PTHR12197">
    <property type="entry name" value="HISTONE-LYSINE N-METHYLTRANSFERASE SMYD"/>
    <property type="match status" value="1"/>
</dbReference>
<evidence type="ECO:0000313" key="8">
    <source>
        <dbReference type="EMBL" id="KAE9980158.1"/>
    </source>
</evidence>
<protein>
    <recommendedName>
        <fullName evidence="12">Suppressor of anucleate metulae protein B</fullName>
    </recommendedName>
</protein>
<name>A0A8H3ZC73_VENIN</name>
<dbReference type="EMBL" id="WNWR01000118">
    <property type="protein sequence ID" value="KAE9990878.1"/>
    <property type="molecule type" value="Genomic_DNA"/>
</dbReference>
<dbReference type="InterPro" id="IPR001214">
    <property type="entry name" value="SET_dom"/>
</dbReference>
<dbReference type="PROSITE" id="PS50280">
    <property type="entry name" value="SET"/>
    <property type="match status" value="1"/>
</dbReference>
<evidence type="ECO:0000259" key="6">
    <source>
        <dbReference type="PROSITE" id="PS50865"/>
    </source>
</evidence>
<dbReference type="GO" id="GO:0008270">
    <property type="term" value="F:zinc ion binding"/>
    <property type="evidence" value="ECO:0007669"/>
    <property type="project" value="UniProtKB-KW"/>
</dbReference>
<evidence type="ECO:0000313" key="7">
    <source>
        <dbReference type="EMBL" id="KAE9973191.1"/>
    </source>
</evidence>
<organism evidence="9 11">
    <name type="scientific">Venturia inaequalis</name>
    <name type="common">Apple scab fungus</name>
    <dbReference type="NCBI Taxonomy" id="5025"/>
    <lineage>
        <taxon>Eukaryota</taxon>
        <taxon>Fungi</taxon>
        <taxon>Dikarya</taxon>
        <taxon>Ascomycota</taxon>
        <taxon>Pezizomycotina</taxon>
        <taxon>Dothideomycetes</taxon>
        <taxon>Pleosporomycetidae</taxon>
        <taxon>Venturiales</taxon>
        <taxon>Venturiaceae</taxon>
        <taxon>Venturia</taxon>
    </lineage>
</organism>
<dbReference type="Gene3D" id="2.170.270.10">
    <property type="entry name" value="SET domain"/>
    <property type="match status" value="1"/>
</dbReference>
<dbReference type="InterPro" id="IPR046341">
    <property type="entry name" value="SET_dom_sf"/>
</dbReference>
<dbReference type="Proteomes" id="UP000490939">
    <property type="component" value="Unassembled WGS sequence"/>
</dbReference>
<evidence type="ECO:0000313" key="11">
    <source>
        <dbReference type="Proteomes" id="UP000490939"/>
    </source>
</evidence>
<keyword evidence="1" id="KW-0479">Metal-binding</keyword>
<dbReference type="EMBL" id="WNWS01000249">
    <property type="protein sequence ID" value="KAE9973191.1"/>
    <property type="molecule type" value="Genomic_DNA"/>
</dbReference>